<dbReference type="Proteomes" id="UP000655830">
    <property type="component" value="Unassembled WGS sequence"/>
</dbReference>
<keyword evidence="4" id="KW-1185">Reference proteome</keyword>
<dbReference type="EMBL" id="JACRSY010000084">
    <property type="protein sequence ID" value="MBC8581729.1"/>
    <property type="molecule type" value="Genomic_DNA"/>
</dbReference>
<keyword evidence="2" id="KW-0812">Transmembrane</keyword>
<name>A0A926ELF2_9FIRM</name>
<feature type="transmembrane region" description="Helical" evidence="2">
    <location>
        <begin position="169"/>
        <end position="188"/>
    </location>
</feature>
<feature type="region of interest" description="Disordered" evidence="1">
    <location>
        <begin position="1"/>
        <end position="21"/>
    </location>
</feature>
<evidence type="ECO:0000256" key="2">
    <source>
        <dbReference type="SAM" id="Phobius"/>
    </source>
</evidence>
<keyword evidence="2" id="KW-1133">Transmembrane helix</keyword>
<dbReference type="AlphaFoldDB" id="A0A926ELF2"/>
<feature type="compositionally biased region" description="Basic and acidic residues" evidence="1">
    <location>
        <begin position="1"/>
        <end position="19"/>
    </location>
</feature>
<proteinExistence type="predicted"/>
<evidence type="ECO:0000256" key="1">
    <source>
        <dbReference type="SAM" id="MobiDB-lite"/>
    </source>
</evidence>
<reference evidence="3" key="1">
    <citation type="submission" date="2020-08" db="EMBL/GenBank/DDBJ databases">
        <title>Genome public.</title>
        <authorList>
            <person name="Liu C."/>
            <person name="Sun Q."/>
        </authorList>
    </citation>
    <scope>NUCLEOTIDE SEQUENCE</scope>
    <source>
        <strain evidence="3">NSJ-12</strain>
    </source>
</reference>
<sequence length="287" mass="33282">MSEERINKLSDKETSEKINKKSVQTKKISNYREGDKYKNKIIKRLYFSNSEKKFMIFKTEDDIVRACGANFEHITHQLAESKYLTEQVKDKKAKEWYDYQRATAMNTYLIGQQEKSKDILRDLIYKLQQRQIVQKKIWYIGIFLGITIIMLLVSIIFSSFGMNFYYTKYIKIATFGAIGGFISLNIKLSDMKFEVSESTWSYIIVSIYKVVFSMLTAIISYFLIESDIILSVLKNDSTDNMYLVYTVATLAGFSESLLPNIFKSIEGNATTLEEKTLVEENILSSSE</sequence>
<evidence type="ECO:0000313" key="4">
    <source>
        <dbReference type="Proteomes" id="UP000655830"/>
    </source>
</evidence>
<organism evidence="3 4">
    <name type="scientific">Zhenhengia yiwuensis</name>
    <dbReference type="NCBI Taxonomy" id="2763666"/>
    <lineage>
        <taxon>Bacteria</taxon>
        <taxon>Bacillati</taxon>
        <taxon>Bacillota</taxon>
        <taxon>Clostridia</taxon>
        <taxon>Lachnospirales</taxon>
        <taxon>Lachnospiraceae</taxon>
        <taxon>Zhenhengia</taxon>
    </lineage>
</organism>
<protein>
    <submittedName>
        <fullName evidence="3">Uncharacterized protein</fullName>
    </submittedName>
</protein>
<keyword evidence="2" id="KW-0472">Membrane</keyword>
<gene>
    <name evidence="3" type="ORF">H8718_19845</name>
</gene>
<feature type="transmembrane region" description="Helical" evidence="2">
    <location>
        <begin position="137"/>
        <end position="157"/>
    </location>
</feature>
<comment type="caution">
    <text evidence="3">The sequence shown here is derived from an EMBL/GenBank/DDBJ whole genome shotgun (WGS) entry which is preliminary data.</text>
</comment>
<feature type="transmembrane region" description="Helical" evidence="2">
    <location>
        <begin position="200"/>
        <end position="222"/>
    </location>
</feature>
<accession>A0A926ELF2</accession>
<evidence type="ECO:0000313" key="3">
    <source>
        <dbReference type="EMBL" id="MBC8581729.1"/>
    </source>
</evidence>
<dbReference type="RefSeq" id="WP_249334791.1">
    <property type="nucleotide sequence ID" value="NZ_JACRSY010000084.1"/>
</dbReference>